<organism evidence="2 4">
    <name type="scientific">Sphingomonas koreensis</name>
    <dbReference type="NCBI Taxonomy" id="93064"/>
    <lineage>
        <taxon>Bacteria</taxon>
        <taxon>Pseudomonadati</taxon>
        <taxon>Pseudomonadota</taxon>
        <taxon>Alphaproteobacteria</taxon>
        <taxon>Sphingomonadales</taxon>
        <taxon>Sphingomonadaceae</taxon>
        <taxon>Sphingomonas</taxon>
    </lineage>
</organism>
<feature type="transmembrane region" description="Helical" evidence="1">
    <location>
        <begin position="40"/>
        <end position="59"/>
    </location>
</feature>
<dbReference type="EMBL" id="QQWO01000003">
    <property type="protein sequence ID" value="RSV06321.1"/>
    <property type="molecule type" value="Genomic_DNA"/>
</dbReference>
<dbReference type="KEGG" id="skr:BRX40_15685"/>
<dbReference type="Proteomes" id="UP000286681">
    <property type="component" value="Unassembled WGS sequence"/>
</dbReference>
<gene>
    <name evidence="2" type="ORF">BRX40_15685</name>
    <name evidence="3" type="ORF">CA257_05310</name>
</gene>
<proteinExistence type="predicted"/>
<dbReference type="AlphaFoldDB" id="A0A1L6JDU3"/>
<dbReference type="Proteomes" id="UP000185161">
    <property type="component" value="Chromosome"/>
</dbReference>
<reference evidence="4" key="2">
    <citation type="submission" date="2016-12" db="EMBL/GenBank/DDBJ databases">
        <title>Whole genome sequencing of Sphingomonas sp. ABOJV.</title>
        <authorList>
            <person name="Conlan S."/>
            <person name="Thomas P.J."/>
            <person name="Mullikin J."/>
            <person name="Palmore T.N."/>
            <person name="Frank K.M."/>
            <person name="Segre J.A."/>
        </authorList>
    </citation>
    <scope>NUCLEOTIDE SEQUENCE [LARGE SCALE GENOMIC DNA]</scope>
    <source>
        <strain evidence="4">ABOJV</strain>
    </source>
</reference>
<name>A0A1L6JDU3_9SPHN</name>
<sequence>MKIFRSLRLLGASCFFFTIFLMSISGRKVALSLERKDFDLYNTSLFIIEFFILIQCIYVERLSRPGRIEDW</sequence>
<evidence type="ECO:0000313" key="3">
    <source>
        <dbReference type="EMBL" id="RSV06321.1"/>
    </source>
</evidence>
<evidence type="ECO:0000313" key="2">
    <source>
        <dbReference type="EMBL" id="APR53670.1"/>
    </source>
</evidence>
<keyword evidence="4" id="KW-1185">Reference proteome</keyword>
<reference evidence="3 5" key="3">
    <citation type="submission" date="2018-07" db="EMBL/GenBank/DDBJ databases">
        <title>Genomic and Epidemiologic Investigation of an Indolent Hospital Outbreak.</title>
        <authorList>
            <person name="Johnson R.C."/>
            <person name="Deming C."/>
            <person name="Conlan S."/>
            <person name="Zellmer C.J."/>
            <person name="Michelin A.V."/>
            <person name="Lee-Lin S."/>
            <person name="Thomas P.J."/>
            <person name="Park M."/>
            <person name="Weingarten R.A."/>
            <person name="Less J."/>
            <person name="Dekker J.P."/>
            <person name="Frank K.M."/>
            <person name="Musser K.A."/>
            <person name="Mcquiston J.R."/>
            <person name="Henderson D.K."/>
            <person name="Lau A.F."/>
            <person name="Palmore T.N."/>
            <person name="Segre J.A."/>
        </authorList>
    </citation>
    <scope>NUCLEOTIDE SEQUENCE [LARGE SCALE GENOMIC DNA]</scope>
    <source>
        <strain evidence="3 5">SK-NIH.Env10_0317</strain>
    </source>
</reference>
<accession>A0A1L6JDU3</accession>
<keyword evidence="1" id="KW-0812">Transmembrane</keyword>
<protein>
    <submittedName>
        <fullName evidence="2">Uncharacterized protein</fullName>
    </submittedName>
</protein>
<keyword evidence="1" id="KW-1133">Transmembrane helix</keyword>
<reference evidence="2" key="1">
    <citation type="submission" date="2016-12" db="EMBL/GenBank/DDBJ databases">
        <title>Whole genome sequencing of Sphingomonas koreensis.</title>
        <authorList>
            <person name="Conlan S."/>
            <person name="Thomas P.J."/>
            <person name="Mullikin J."/>
            <person name="Palmore T.N."/>
            <person name="Frank K.M."/>
            <person name="Segre J.A."/>
        </authorList>
    </citation>
    <scope>NUCLEOTIDE SEQUENCE</scope>
    <source>
        <strain evidence="2">ABOJV</strain>
    </source>
</reference>
<evidence type="ECO:0000256" key="1">
    <source>
        <dbReference type="SAM" id="Phobius"/>
    </source>
</evidence>
<evidence type="ECO:0000313" key="4">
    <source>
        <dbReference type="Proteomes" id="UP000185161"/>
    </source>
</evidence>
<keyword evidence="1" id="KW-0472">Membrane</keyword>
<evidence type="ECO:0000313" key="5">
    <source>
        <dbReference type="Proteomes" id="UP000286681"/>
    </source>
</evidence>
<dbReference type="EMBL" id="CP018820">
    <property type="protein sequence ID" value="APR53670.1"/>
    <property type="molecule type" value="Genomic_DNA"/>
</dbReference>